<dbReference type="AlphaFoldDB" id="A0A0G4HV34"/>
<name>A0A0G4HV34_9ALVE</name>
<protein>
    <submittedName>
        <fullName evidence="1">Uncharacterized protein</fullName>
    </submittedName>
</protein>
<reference evidence="1" key="1">
    <citation type="submission" date="2014-11" db="EMBL/GenBank/DDBJ databases">
        <authorList>
            <person name="Otto D Thomas"/>
            <person name="Naeem Raeece"/>
        </authorList>
    </citation>
    <scope>NUCLEOTIDE SEQUENCE</scope>
</reference>
<accession>A0A0G4HV34</accession>
<gene>
    <name evidence="1" type="ORF">Cvel_32098</name>
</gene>
<dbReference type="VEuPathDB" id="CryptoDB:Cvel_32098"/>
<organism evidence="1">
    <name type="scientific">Chromera velia CCMP2878</name>
    <dbReference type="NCBI Taxonomy" id="1169474"/>
    <lineage>
        <taxon>Eukaryota</taxon>
        <taxon>Sar</taxon>
        <taxon>Alveolata</taxon>
        <taxon>Colpodellida</taxon>
        <taxon>Chromeraceae</taxon>
        <taxon>Chromera</taxon>
    </lineage>
</organism>
<dbReference type="PhylomeDB" id="A0A0G4HV34"/>
<evidence type="ECO:0000313" key="1">
    <source>
        <dbReference type="EMBL" id="CEM48317.1"/>
    </source>
</evidence>
<proteinExistence type="predicted"/>
<sequence>MGRLGSANSMTILKVKAGNLNVDEYKLLLGIHFVDTDLVQQWDKKRGICSTSDEVDAWFLDAYGGGGIKEKHAVYMIVDVKLSVADAFQPFVDRFIDTFMAANPNTIRNHRIMAFINALYPEMQEALEIESAFSEWNDLVKRTEYLHAKLQKKARAKLAAV</sequence>
<dbReference type="EMBL" id="CDMZ01003992">
    <property type="protein sequence ID" value="CEM48317.1"/>
    <property type="molecule type" value="Genomic_DNA"/>
</dbReference>